<dbReference type="GO" id="GO:0006749">
    <property type="term" value="P:glutathione metabolic process"/>
    <property type="evidence" value="ECO:0007669"/>
    <property type="project" value="TreeGrafter"/>
</dbReference>
<dbReference type="RefSeq" id="WP_051985543.1">
    <property type="nucleotide sequence ID" value="NZ_BGML01000001.1"/>
</dbReference>
<evidence type="ECO:0000313" key="4">
    <source>
        <dbReference type="Proteomes" id="UP000029278"/>
    </source>
</evidence>
<feature type="domain" description="Hydantoinase B/oxoprolinase" evidence="1">
    <location>
        <begin position="10"/>
        <end position="417"/>
    </location>
</feature>
<dbReference type="AlphaFoldDB" id="A0A090ZLA9"/>
<dbReference type="STRING" id="44252.DJ90_1821"/>
<proteinExistence type="predicted"/>
<gene>
    <name evidence="2" type="ORF">DJ90_1821</name>
    <name evidence="3" type="ORF">GNQ08_14075</name>
</gene>
<reference evidence="3 5" key="2">
    <citation type="submission" date="2019-11" db="EMBL/GenBank/DDBJ databases">
        <title>Draft genome sequences of five Paenibacillus species of dairy origin.</title>
        <authorList>
            <person name="Olajide A.M."/>
            <person name="Chen S."/>
            <person name="Lapointe G."/>
        </authorList>
    </citation>
    <scope>NUCLEOTIDE SEQUENCE [LARGE SCALE GENOMIC DNA]</scope>
    <source>
        <strain evidence="3 5">3CT49</strain>
    </source>
</reference>
<dbReference type="OrthoDB" id="102473at2"/>
<name>A0A090ZLA9_PAEMA</name>
<dbReference type="InterPro" id="IPR045079">
    <property type="entry name" value="Oxoprolinase-like"/>
</dbReference>
<keyword evidence="4" id="KW-1185">Reference proteome</keyword>
<comment type="caution">
    <text evidence="2">The sequence shown here is derived from an EMBL/GenBank/DDBJ whole genome shotgun (WGS) entry which is preliminary data.</text>
</comment>
<evidence type="ECO:0000259" key="1">
    <source>
        <dbReference type="Pfam" id="PF02538"/>
    </source>
</evidence>
<dbReference type="HOGENOM" id="CLU_553958_0_0_9"/>
<dbReference type="GO" id="GO:0005829">
    <property type="term" value="C:cytosol"/>
    <property type="evidence" value="ECO:0007669"/>
    <property type="project" value="TreeGrafter"/>
</dbReference>
<sequence length="499" mass="53821">MSTAHQISDQIIYGKLASVSRFAGERLRRVSRSALIAESGAYAAGLVTGDGSLVHQVQSEIEHLYALRSVSRHLLDYFAYDLEEGDVLISADVYKGGTKGQTLTMLLPVFAGGELIVSPVIRAQMADLGGEIPGGYNPEAFEVWQESMRLTPVKLFKGGKLQRDVRRFVLANGRSPELLESDLLAMQACLEEARRSIQAVVGSYGLPAVHQAIERMNERTRLRTVELLPAVTGPLSGAAKLAIAQADVGIQLQMERRDQRWKFDFTGTSEQVPLPYNISRETASACAVTALLAGSMEDLEINDGLLDVFEFVLPEGSLVHAAFPAATAFGFLTSGQAVAAAVTQAMRAEADPAFPAVHGPSPLTVLYPPVGSQTPMEPVFLEPGFAIAENGWSAPVLQGARRLVSAEELEWRSGLRIGYRKRLEDGDMEVRLDVLRGKYEAAIFVPEGGTDVRIVAGDGVRSGTAKGIPVTAGAALEYRYASAEPLKRLVKEDNDGPSR</sequence>
<dbReference type="EMBL" id="JMQA01000001">
    <property type="protein sequence ID" value="KFN12134.1"/>
    <property type="molecule type" value="Genomic_DNA"/>
</dbReference>
<dbReference type="PANTHER" id="PTHR11365:SF23">
    <property type="entry name" value="HYPOTHETICAL 5-OXOPROLINASE (EUROFUNG)-RELATED"/>
    <property type="match status" value="1"/>
</dbReference>
<evidence type="ECO:0000313" key="2">
    <source>
        <dbReference type="EMBL" id="KFN12134.1"/>
    </source>
</evidence>
<dbReference type="Pfam" id="PF02538">
    <property type="entry name" value="Hydantoinase_B"/>
    <property type="match status" value="1"/>
</dbReference>
<reference evidence="2 4" key="1">
    <citation type="submission" date="2014-04" db="EMBL/GenBank/DDBJ databases">
        <authorList>
            <person name="Bishop-Lilly K.A."/>
            <person name="Broomall S.M."/>
            <person name="Chain P.S."/>
            <person name="Chertkov O."/>
            <person name="Coyne S.R."/>
            <person name="Daligault H.E."/>
            <person name="Davenport K.W."/>
            <person name="Erkkila T."/>
            <person name="Frey K.G."/>
            <person name="Gibbons H.S."/>
            <person name="Gu W."/>
            <person name="Jaissle J."/>
            <person name="Johnson S.L."/>
            <person name="Koroleva G.I."/>
            <person name="Ladner J.T."/>
            <person name="Lo C.-C."/>
            <person name="Minogue T.D."/>
            <person name="Munk C."/>
            <person name="Palacios G.F."/>
            <person name="Redden C.L."/>
            <person name="Rosenzweig C.N."/>
            <person name="Scholz M.B."/>
            <person name="Teshima H."/>
            <person name="Xu Y."/>
        </authorList>
    </citation>
    <scope>NUCLEOTIDE SEQUENCE [LARGE SCALE GENOMIC DNA]</scope>
    <source>
        <strain evidence="2 4">8244</strain>
    </source>
</reference>
<dbReference type="EMBL" id="WNZZ01000009">
    <property type="protein sequence ID" value="MUG23526.1"/>
    <property type="molecule type" value="Genomic_DNA"/>
</dbReference>
<dbReference type="PANTHER" id="PTHR11365">
    <property type="entry name" value="5-OXOPROLINASE RELATED"/>
    <property type="match status" value="1"/>
</dbReference>
<organism evidence="2 4">
    <name type="scientific">Paenibacillus macerans</name>
    <name type="common">Bacillus macerans</name>
    <dbReference type="NCBI Taxonomy" id="44252"/>
    <lineage>
        <taxon>Bacteria</taxon>
        <taxon>Bacillati</taxon>
        <taxon>Bacillota</taxon>
        <taxon>Bacilli</taxon>
        <taxon>Bacillales</taxon>
        <taxon>Paenibacillaceae</taxon>
        <taxon>Paenibacillus</taxon>
    </lineage>
</organism>
<dbReference type="Proteomes" id="UP000442469">
    <property type="component" value="Unassembled WGS sequence"/>
</dbReference>
<accession>A0A090ZLA9</accession>
<dbReference type="InterPro" id="IPR003692">
    <property type="entry name" value="Hydantoinase_B"/>
</dbReference>
<protein>
    <submittedName>
        <fullName evidence="2">Hydantoinase B/oxoprolinase family protein</fullName>
    </submittedName>
    <submittedName>
        <fullName evidence="3">Methylhydantoinase</fullName>
    </submittedName>
</protein>
<dbReference type="PATRIC" id="fig|44252.3.peg.17"/>
<dbReference type="GO" id="GO:0017168">
    <property type="term" value="F:5-oxoprolinase (ATP-hydrolyzing) activity"/>
    <property type="evidence" value="ECO:0007669"/>
    <property type="project" value="TreeGrafter"/>
</dbReference>
<evidence type="ECO:0000313" key="5">
    <source>
        <dbReference type="Proteomes" id="UP000442469"/>
    </source>
</evidence>
<evidence type="ECO:0000313" key="3">
    <source>
        <dbReference type="EMBL" id="MUG23526.1"/>
    </source>
</evidence>
<dbReference type="GeneID" id="77008071"/>
<dbReference type="Proteomes" id="UP000029278">
    <property type="component" value="Unassembled WGS sequence"/>
</dbReference>